<reference evidence="1" key="2">
    <citation type="journal article" date="2020" name="Microorganisms">
        <title>Osmotic Adaptation and Compatible Solute Biosynthesis of Phototrophic Bacteria as Revealed from Genome Analyses.</title>
        <authorList>
            <person name="Imhoff J.F."/>
            <person name="Rahn T."/>
            <person name="Kunzel S."/>
            <person name="Keller A."/>
            <person name="Neulinger S.C."/>
        </authorList>
    </citation>
    <scope>NUCLEOTIDE SEQUENCE</scope>
    <source>
        <strain evidence="1">DSM 4395</strain>
    </source>
</reference>
<dbReference type="AlphaFoldDB" id="A0AAJ0UJV9"/>
<organism evidence="1 2">
    <name type="scientific">Halochromatium salexigens</name>
    <name type="common">Chromatium salexigens</name>
    <dbReference type="NCBI Taxonomy" id="49447"/>
    <lineage>
        <taxon>Bacteria</taxon>
        <taxon>Pseudomonadati</taxon>
        <taxon>Pseudomonadota</taxon>
        <taxon>Gammaproteobacteria</taxon>
        <taxon>Chromatiales</taxon>
        <taxon>Chromatiaceae</taxon>
        <taxon>Halochromatium</taxon>
    </lineage>
</organism>
<evidence type="ECO:0000313" key="2">
    <source>
        <dbReference type="Proteomes" id="UP001296967"/>
    </source>
</evidence>
<dbReference type="Proteomes" id="UP001296967">
    <property type="component" value="Unassembled WGS sequence"/>
</dbReference>
<comment type="caution">
    <text evidence="1">The sequence shown here is derived from an EMBL/GenBank/DDBJ whole genome shotgun (WGS) entry which is preliminary data.</text>
</comment>
<reference evidence="1" key="1">
    <citation type="submission" date="2017-05" db="EMBL/GenBank/DDBJ databases">
        <authorList>
            <person name="Imhoff J.F."/>
            <person name="Rahn T."/>
            <person name="Kuenzel S."/>
            <person name="Neulinger S.C."/>
        </authorList>
    </citation>
    <scope>NUCLEOTIDE SEQUENCE</scope>
    <source>
        <strain evidence="1">DSM 4395</strain>
    </source>
</reference>
<sequence>MATISNDQDLRDLLEKLPVDQQRVIGLRFAKSLAHLSRDERVKRAIETGLHQDASAPELEDAYRAAKAWSTKTYTDCGKDTDWLAQADHFVAAAVAAALTPDSLLDNKTNRAWKAAMHARMANNFELVEGDSDAHLDEVKRQYEIADDFVDSVG</sequence>
<proteinExistence type="predicted"/>
<keyword evidence="2" id="KW-1185">Reference proteome</keyword>
<gene>
    <name evidence="1" type="ORF">CCR82_15655</name>
</gene>
<dbReference type="EMBL" id="NHSF01000072">
    <property type="protein sequence ID" value="MBK5931925.1"/>
    <property type="molecule type" value="Genomic_DNA"/>
</dbReference>
<name>A0AAJ0UJV9_HALSE</name>
<dbReference type="RefSeq" id="WP_201246764.1">
    <property type="nucleotide sequence ID" value="NZ_NHSF01000072.1"/>
</dbReference>
<evidence type="ECO:0000313" key="1">
    <source>
        <dbReference type="EMBL" id="MBK5931925.1"/>
    </source>
</evidence>
<accession>A0AAJ0UJV9</accession>
<protein>
    <submittedName>
        <fullName evidence="1">Uncharacterized protein</fullName>
    </submittedName>
</protein>